<dbReference type="Pfam" id="PF01713">
    <property type="entry name" value="Smr"/>
    <property type="match status" value="1"/>
</dbReference>
<dbReference type="InterPro" id="IPR053020">
    <property type="entry name" value="Smr_domain_protein"/>
</dbReference>
<dbReference type="PROSITE" id="PS50828">
    <property type="entry name" value="SMR"/>
    <property type="match status" value="1"/>
</dbReference>
<dbReference type="Proteomes" id="UP001218188">
    <property type="component" value="Unassembled WGS sequence"/>
</dbReference>
<dbReference type="InterPro" id="IPR002625">
    <property type="entry name" value="Smr_dom"/>
</dbReference>
<reference evidence="2" key="1">
    <citation type="submission" date="2023-03" db="EMBL/GenBank/DDBJ databases">
        <title>Massive genome expansion in bonnet fungi (Mycena s.s.) driven by repeated elements and novel gene families across ecological guilds.</title>
        <authorList>
            <consortium name="Lawrence Berkeley National Laboratory"/>
            <person name="Harder C.B."/>
            <person name="Miyauchi S."/>
            <person name="Viragh M."/>
            <person name="Kuo A."/>
            <person name="Thoen E."/>
            <person name="Andreopoulos B."/>
            <person name="Lu D."/>
            <person name="Skrede I."/>
            <person name="Drula E."/>
            <person name="Henrissat B."/>
            <person name="Morin E."/>
            <person name="Kohler A."/>
            <person name="Barry K."/>
            <person name="LaButti K."/>
            <person name="Morin E."/>
            <person name="Salamov A."/>
            <person name="Lipzen A."/>
            <person name="Mereny Z."/>
            <person name="Hegedus B."/>
            <person name="Baldrian P."/>
            <person name="Stursova M."/>
            <person name="Weitz H."/>
            <person name="Taylor A."/>
            <person name="Grigoriev I.V."/>
            <person name="Nagy L.G."/>
            <person name="Martin F."/>
            <person name="Kauserud H."/>
        </authorList>
    </citation>
    <scope>NUCLEOTIDE SEQUENCE</scope>
    <source>
        <strain evidence="2">CBHHK200</strain>
    </source>
</reference>
<feature type="domain" description="Smr" evidence="1">
    <location>
        <begin position="9"/>
        <end position="76"/>
    </location>
</feature>
<evidence type="ECO:0000313" key="2">
    <source>
        <dbReference type="EMBL" id="KAJ7045459.1"/>
    </source>
</evidence>
<dbReference type="Gene3D" id="3.30.1370.110">
    <property type="match status" value="1"/>
</dbReference>
<name>A0AAD6XHJ3_9AGAR</name>
<dbReference type="AlphaFoldDB" id="A0AAD6XHJ3"/>
<dbReference type="InterPro" id="IPR036063">
    <property type="entry name" value="Smr_dom_sf"/>
</dbReference>
<proteinExistence type="predicted"/>
<sequence length="76" mass="8327">NLRNGDDTIDVHGLFVREAIKKVETSLQAAIRSGRKELHVIVGRGLHSRGGVAKLRVEIPKEMERQEAPNSSAPTS</sequence>
<dbReference type="SUPFAM" id="SSF160443">
    <property type="entry name" value="SMR domain-like"/>
    <property type="match status" value="1"/>
</dbReference>
<accession>A0AAD6XHJ3</accession>
<dbReference type="PANTHER" id="PTHR47417:SF1">
    <property type="entry name" value="SMR DOMAIN-CONTAINING PROTEIN YPL199C"/>
    <property type="match status" value="1"/>
</dbReference>
<comment type="caution">
    <text evidence="2">The sequence shown here is derived from an EMBL/GenBank/DDBJ whole genome shotgun (WGS) entry which is preliminary data.</text>
</comment>
<gene>
    <name evidence="2" type="ORF">C8F04DRAFT_939590</name>
</gene>
<dbReference type="EMBL" id="JARJCM010000004">
    <property type="protein sequence ID" value="KAJ7045459.1"/>
    <property type="molecule type" value="Genomic_DNA"/>
</dbReference>
<organism evidence="2 3">
    <name type="scientific">Mycena alexandri</name>
    <dbReference type="NCBI Taxonomy" id="1745969"/>
    <lineage>
        <taxon>Eukaryota</taxon>
        <taxon>Fungi</taxon>
        <taxon>Dikarya</taxon>
        <taxon>Basidiomycota</taxon>
        <taxon>Agaricomycotina</taxon>
        <taxon>Agaricomycetes</taxon>
        <taxon>Agaricomycetidae</taxon>
        <taxon>Agaricales</taxon>
        <taxon>Marasmiineae</taxon>
        <taxon>Mycenaceae</taxon>
        <taxon>Mycena</taxon>
    </lineage>
</organism>
<evidence type="ECO:0000259" key="1">
    <source>
        <dbReference type="PROSITE" id="PS50828"/>
    </source>
</evidence>
<keyword evidence="3" id="KW-1185">Reference proteome</keyword>
<dbReference type="PANTHER" id="PTHR47417">
    <property type="entry name" value="SMR DOMAIN-CONTAINING PROTEIN YPL199C"/>
    <property type="match status" value="1"/>
</dbReference>
<evidence type="ECO:0000313" key="3">
    <source>
        <dbReference type="Proteomes" id="UP001218188"/>
    </source>
</evidence>
<dbReference type="SMART" id="SM00463">
    <property type="entry name" value="SMR"/>
    <property type="match status" value="1"/>
</dbReference>
<protein>
    <recommendedName>
        <fullName evidence="1">Smr domain-containing protein</fullName>
    </recommendedName>
</protein>
<feature type="non-terminal residue" evidence="2">
    <location>
        <position position="1"/>
    </location>
</feature>